<feature type="non-terminal residue" evidence="1">
    <location>
        <position position="37"/>
    </location>
</feature>
<sequence>MFYEFDLTIPADTSVDSPAELAAVMASGIIKQVSVQI</sequence>
<comment type="caution">
    <text evidence="1">The sequence shown here is derived from an EMBL/GenBank/DDBJ whole genome shotgun (WGS) entry which is preliminary data.</text>
</comment>
<name>A0A0F9AML1_9ZZZZ</name>
<dbReference type="AlphaFoldDB" id="A0A0F9AML1"/>
<accession>A0A0F9AML1</accession>
<proteinExistence type="predicted"/>
<gene>
    <name evidence="1" type="ORF">LCGC14_2893980</name>
</gene>
<evidence type="ECO:0000313" key="1">
    <source>
        <dbReference type="EMBL" id="KKK73426.1"/>
    </source>
</evidence>
<organism evidence="1">
    <name type="scientific">marine sediment metagenome</name>
    <dbReference type="NCBI Taxonomy" id="412755"/>
    <lineage>
        <taxon>unclassified sequences</taxon>
        <taxon>metagenomes</taxon>
        <taxon>ecological metagenomes</taxon>
    </lineage>
</organism>
<dbReference type="EMBL" id="LAZR01056791">
    <property type="protein sequence ID" value="KKK73426.1"/>
    <property type="molecule type" value="Genomic_DNA"/>
</dbReference>
<reference evidence="1" key="1">
    <citation type="journal article" date="2015" name="Nature">
        <title>Complex archaea that bridge the gap between prokaryotes and eukaryotes.</title>
        <authorList>
            <person name="Spang A."/>
            <person name="Saw J.H."/>
            <person name="Jorgensen S.L."/>
            <person name="Zaremba-Niedzwiedzka K."/>
            <person name="Martijn J."/>
            <person name="Lind A.E."/>
            <person name="van Eijk R."/>
            <person name="Schleper C."/>
            <person name="Guy L."/>
            <person name="Ettema T.J."/>
        </authorList>
    </citation>
    <scope>NUCLEOTIDE SEQUENCE</scope>
</reference>
<protein>
    <submittedName>
        <fullName evidence="1">Uncharacterized protein</fullName>
    </submittedName>
</protein>